<proteinExistence type="predicted"/>
<dbReference type="AlphaFoldDB" id="A0A261RZS3"/>
<dbReference type="EMBL" id="NEVM01000005">
    <property type="protein sequence ID" value="OZI30162.1"/>
    <property type="molecule type" value="Genomic_DNA"/>
</dbReference>
<comment type="caution">
    <text evidence="1">The sequence shown here is derived from an EMBL/GenBank/DDBJ whole genome shotgun (WGS) entry which is preliminary data.</text>
</comment>
<accession>A0A261RZS3</accession>
<name>A0A261RZS3_9BORD</name>
<evidence type="ECO:0000313" key="1">
    <source>
        <dbReference type="EMBL" id="OZI30162.1"/>
    </source>
</evidence>
<organism evidence="1 2">
    <name type="scientific">Bordetella genomosp. 10</name>
    <dbReference type="NCBI Taxonomy" id="1416804"/>
    <lineage>
        <taxon>Bacteria</taxon>
        <taxon>Pseudomonadati</taxon>
        <taxon>Pseudomonadota</taxon>
        <taxon>Betaproteobacteria</taxon>
        <taxon>Burkholderiales</taxon>
        <taxon>Alcaligenaceae</taxon>
        <taxon>Bordetella</taxon>
    </lineage>
</organism>
<dbReference type="Proteomes" id="UP000216020">
    <property type="component" value="Unassembled WGS sequence"/>
</dbReference>
<reference evidence="2" key="1">
    <citation type="submission" date="2017-05" db="EMBL/GenBank/DDBJ databases">
        <title>Complete and WGS of Bordetella genogroups.</title>
        <authorList>
            <person name="Spilker T."/>
            <person name="Lipuma J."/>
        </authorList>
    </citation>
    <scope>NUCLEOTIDE SEQUENCE [LARGE SCALE GENOMIC DNA]</scope>
    <source>
        <strain evidence="2">AU16122</strain>
    </source>
</reference>
<evidence type="ECO:0000313" key="2">
    <source>
        <dbReference type="Proteomes" id="UP000216020"/>
    </source>
</evidence>
<gene>
    <name evidence="1" type="ORF">CAL29_19065</name>
</gene>
<keyword evidence="2" id="KW-1185">Reference proteome</keyword>
<protein>
    <submittedName>
        <fullName evidence="1">Uncharacterized protein</fullName>
    </submittedName>
</protein>
<sequence length="65" mass="7173">MTPEQFRWLKELRTQASSLVGFDIPQPVRGQLEALNYIEQRAGKTAVTRPGVNALGAYVGPMSAR</sequence>